<gene>
    <name evidence="2" type="ORF">AWC38_SpisGene5334</name>
</gene>
<evidence type="ECO:0000313" key="3">
    <source>
        <dbReference type="Proteomes" id="UP000225706"/>
    </source>
</evidence>
<accession>A0A2B4SKD6</accession>
<dbReference type="AlphaFoldDB" id="A0A2B4SKD6"/>
<dbReference type="EMBL" id="LSMT01000059">
    <property type="protein sequence ID" value="PFX29836.1"/>
    <property type="molecule type" value="Genomic_DNA"/>
</dbReference>
<evidence type="ECO:0000259" key="1">
    <source>
        <dbReference type="PROSITE" id="PS50948"/>
    </source>
</evidence>
<dbReference type="Proteomes" id="UP000225706">
    <property type="component" value="Unassembled WGS sequence"/>
</dbReference>
<organism evidence="2 3">
    <name type="scientific">Stylophora pistillata</name>
    <name type="common">Smooth cauliflower coral</name>
    <dbReference type="NCBI Taxonomy" id="50429"/>
    <lineage>
        <taxon>Eukaryota</taxon>
        <taxon>Metazoa</taxon>
        <taxon>Cnidaria</taxon>
        <taxon>Anthozoa</taxon>
        <taxon>Hexacorallia</taxon>
        <taxon>Scleractinia</taxon>
        <taxon>Astrocoeniina</taxon>
        <taxon>Pocilloporidae</taxon>
        <taxon>Stylophora</taxon>
    </lineage>
</organism>
<dbReference type="PROSITE" id="PS50948">
    <property type="entry name" value="PAN"/>
    <property type="match status" value="1"/>
</dbReference>
<proteinExistence type="predicted"/>
<keyword evidence="3" id="KW-1185">Reference proteome</keyword>
<name>A0A2B4SKD6_STYPI</name>
<dbReference type="InterPro" id="IPR003609">
    <property type="entry name" value="Pan_app"/>
</dbReference>
<evidence type="ECO:0000313" key="2">
    <source>
        <dbReference type="EMBL" id="PFX29836.1"/>
    </source>
</evidence>
<protein>
    <recommendedName>
        <fullName evidence="1">Apple domain-containing protein</fullName>
    </recommendedName>
</protein>
<reference evidence="3" key="1">
    <citation type="journal article" date="2017" name="bioRxiv">
        <title>Comparative analysis of the genomes of Stylophora pistillata and Acropora digitifera provides evidence for extensive differences between species of corals.</title>
        <authorList>
            <person name="Voolstra C.R."/>
            <person name="Li Y."/>
            <person name="Liew Y.J."/>
            <person name="Baumgarten S."/>
            <person name="Zoccola D."/>
            <person name="Flot J.-F."/>
            <person name="Tambutte S."/>
            <person name="Allemand D."/>
            <person name="Aranda M."/>
        </authorList>
    </citation>
    <scope>NUCLEOTIDE SEQUENCE [LARGE SCALE GENOMIC DNA]</scope>
</reference>
<feature type="domain" description="Apple" evidence="1">
    <location>
        <begin position="1"/>
        <end position="47"/>
    </location>
</feature>
<sequence length="293" mass="32523">MTCLQACHHKASCMSYNYGGKNRNCELISDGITNQCDSAKVIYSREWVFHQIRPVPTKQVKAELGDDPSNPGKTVSSGSYHIRVGDEISLIYCKMENTLECGDGGWTLALKINGSKGTFSYSSELWTNQKAYKPEEAKDLDDKETKSLFFSRAYITEGLCVGMKVHGHTRWLKIPWNRNNDLFGIFQRNSREGLKGIHFSDWTSLIDGSSMPENCSNSRKGGFNVEQENSRDGAKARIGLIARSGEPCNGDPDTKIGFGTSGTNNTCGNEYISNSDEASKVISIKAFCYIFVK</sequence>
<dbReference type="OrthoDB" id="5984141at2759"/>
<comment type="caution">
    <text evidence="2">The sequence shown here is derived from an EMBL/GenBank/DDBJ whole genome shotgun (WGS) entry which is preliminary data.</text>
</comment>